<gene>
    <name evidence="1" type="ORF">J2W55_000763</name>
</gene>
<evidence type="ECO:0000313" key="1">
    <source>
        <dbReference type="EMBL" id="MDR6940935.1"/>
    </source>
</evidence>
<dbReference type="SUPFAM" id="SSF63829">
    <property type="entry name" value="Calcium-dependent phosphotriesterase"/>
    <property type="match status" value="1"/>
</dbReference>
<dbReference type="InterPro" id="IPR011110">
    <property type="entry name" value="Reg_prop"/>
</dbReference>
<dbReference type="Pfam" id="PF07494">
    <property type="entry name" value="Reg_prop"/>
    <property type="match status" value="1"/>
</dbReference>
<dbReference type="InterPro" id="IPR015943">
    <property type="entry name" value="WD40/YVTN_repeat-like_dom_sf"/>
</dbReference>
<proteinExistence type="predicted"/>
<keyword evidence="2" id="KW-1185">Reference proteome</keyword>
<comment type="caution">
    <text evidence="1">The sequence shown here is derived from an EMBL/GenBank/DDBJ whole genome shotgun (WGS) entry which is preliminary data.</text>
</comment>
<evidence type="ECO:0000313" key="2">
    <source>
        <dbReference type="Proteomes" id="UP001247620"/>
    </source>
</evidence>
<reference evidence="1 2" key="1">
    <citation type="submission" date="2023-07" db="EMBL/GenBank/DDBJ databases">
        <title>Sorghum-associated microbial communities from plants grown in Nebraska, USA.</title>
        <authorList>
            <person name="Schachtman D."/>
        </authorList>
    </citation>
    <scope>NUCLEOTIDE SEQUENCE [LARGE SCALE GENOMIC DNA]</scope>
    <source>
        <strain evidence="1 2">3262</strain>
    </source>
</reference>
<dbReference type="Gene3D" id="2.130.10.10">
    <property type="entry name" value="YVTN repeat-like/Quinoprotein amine dehydrogenase"/>
    <property type="match status" value="2"/>
</dbReference>
<organism evidence="1 2">
    <name type="scientific">Mucilaginibacter pocheonensis</name>
    <dbReference type="NCBI Taxonomy" id="398050"/>
    <lineage>
        <taxon>Bacteria</taxon>
        <taxon>Pseudomonadati</taxon>
        <taxon>Bacteroidota</taxon>
        <taxon>Sphingobacteriia</taxon>
        <taxon>Sphingobacteriales</taxon>
        <taxon>Sphingobacteriaceae</taxon>
        <taxon>Mucilaginibacter</taxon>
    </lineage>
</organism>
<accession>A0ABU1T802</accession>
<name>A0ABU1T802_9SPHI</name>
<dbReference type="RefSeq" id="WP_310092143.1">
    <property type="nucleotide sequence ID" value="NZ_JAVDUU010000001.1"/>
</dbReference>
<dbReference type="Proteomes" id="UP001247620">
    <property type="component" value="Unassembled WGS sequence"/>
</dbReference>
<dbReference type="EMBL" id="JAVDUU010000001">
    <property type="protein sequence ID" value="MDR6940935.1"/>
    <property type="molecule type" value="Genomic_DNA"/>
</dbReference>
<sequence length="488" mass="55466">MLTLLSPTKICKFLLIGLFVFFLPMVLSAQNIFPEKINICNTLNFCIDCGNPKATCDQFTLDYICDKINRKYILKDAYGSISFQVLVEPTGFSCVLSHTDVTNTPITVELIRYLNGNIWRPAIENGKPVFSSVVVVFRFAYGRISAQMQRVDLTELKPPGDPVIYNKKTVYANPSLKTYEFTTWTKYNSPLPDNVSRSCAIDKSDILWYASAKGITRFDGENFNAVNEFNSPFTSETAVSDITVDKDNNTWVYANNKMYRYNDAGWQIYDFKKFLASGVTRILHSRHGELLFTTKDGLVVLRKDKVVLLNKKRIPKLPSNNIYYAFDDSQKRLWIGTSKGTIMIDKEVITNFNTSDTPLKNVYISGAAEDEKGNLYFSLVDCNETAGDNDKEGIAVLKTNGRWLHYNDKNSGMPSNRVNDMLYDKNEHLLWIGTDQSGIVRFDMKDGWENYHNNNSAMPGHTIYQLVQDSKGVIYATTANGLLRLRKK</sequence>
<protein>
    <submittedName>
        <fullName evidence="1">Ligand-binding sensor domain-containing protein</fullName>
    </submittedName>
</protein>